<feature type="domain" description="4Fe-4S ferredoxin-type" evidence="4">
    <location>
        <begin position="8"/>
        <end position="37"/>
    </location>
</feature>
<keyword evidence="2" id="KW-0408">Iron</keyword>
<evidence type="ECO:0000259" key="4">
    <source>
        <dbReference type="PROSITE" id="PS51379"/>
    </source>
</evidence>
<evidence type="ECO:0000256" key="3">
    <source>
        <dbReference type="ARBA" id="ARBA00023014"/>
    </source>
</evidence>
<dbReference type="Pfam" id="PF12838">
    <property type="entry name" value="Fer4_7"/>
    <property type="match status" value="1"/>
</dbReference>
<evidence type="ECO:0000256" key="2">
    <source>
        <dbReference type="ARBA" id="ARBA00023004"/>
    </source>
</evidence>
<sequence length="152" mass="17054">MKETPTDRRLVINVDQCIGCFACAASCPEKRIAFQDQDGLRRFTAPGFCAAKCDACRKVCPVDAVALEPVDPDEARPDPLEITWVLPLARCRRCGEPFTTEKIRRRLSRQLAAALGSPDFSFDWIPLCPRCRRDDEAHRVRAATRTVPDPLP</sequence>
<dbReference type="InterPro" id="IPR017896">
    <property type="entry name" value="4Fe4S_Fe-S-bd"/>
</dbReference>
<dbReference type="EMBL" id="DSTK01000036">
    <property type="protein sequence ID" value="HFK98035.1"/>
    <property type="molecule type" value="Genomic_DNA"/>
</dbReference>
<evidence type="ECO:0000313" key="5">
    <source>
        <dbReference type="EMBL" id="HFK98035.1"/>
    </source>
</evidence>
<keyword evidence="3" id="KW-0411">Iron-sulfur</keyword>
<dbReference type="PROSITE" id="PS51379">
    <property type="entry name" value="4FE4S_FER_2"/>
    <property type="match status" value="2"/>
</dbReference>
<proteinExistence type="predicted"/>
<comment type="caution">
    <text evidence="5">The sequence shown here is derived from an EMBL/GenBank/DDBJ whole genome shotgun (WGS) entry which is preliminary data.</text>
</comment>
<dbReference type="InterPro" id="IPR017900">
    <property type="entry name" value="4Fe4S_Fe_S_CS"/>
</dbReference>
<protein>
    <recommendedName>
        <fullName evidence="4">4Fe-4S ferredoxin-type domain-containing protein</fullName>
    </recommendedName>
</protein>
<dbReference type="AlphaFoldDB" id="A0A832EK51"/>
<name>A0A832EK51_9BACT</name>
<dbReference type="PROSITE" id="PS00198">
    <property type="entry name" value="4FE4S_FER_1"/>
    <property type="match status" value="1"/>
</dbReference>
<dbReference type="Gene3D" id="3.30.70.20">
    <property type="match status" value="1"/>
</dbReference>
<organism evidence="5">
    <name type="scientific">Desulfacinum infernum</name>
    <dbReference type="NCBI Taxonomy" id="35837"/>
    <lineage>
        <taxon>Bacteria</taxon>
        <taxon>Pseudomonadati</taxon>
        <taxon>Thermodesulfobacteriota</taxon>
        <taxon>Syntrophobacteria</taxon>
        <taxon>Syntrophobacterales</taxon>
        <taxon>Syntrophobacteraceae</taxon>
        <taxon>Desulfacinum</taxon>
    </lineage>
</organism>
<dbReference type="GO" id="GO:0046872">
    <property type="term" value="F:metal ion binding"/>
    <property type="evidence" value="ECO:0007669"/>
    <property type="project" value="UniProtKB-KW"/>
</dbReference>
<keyword evidence="1" id="KW-0479">Metal-binding</keyword>
<feature type="domain" description="4Fe-4S ferredoxin-type" evidence="4">
    <location>
        <begin position="40"/>
        <end position="70"/>
    </location>
</feature>
<dbReference type="SUPFAM" id="SSF54862">
    <property type="entry name" value="4Fe-4S ferredoxins"/>
    <property type="match status" value="1"/>
</dbReference>
<gene>
    <name evidence="5" type="ORF">ENS06_12045</name>
</gene>
<reference evidence="5" key="1">
    <citation type="journal article" date="2020" name="mSystems">
        <title>Genome- and Community-Level Interaction Insights into Carbon Utilization and Element Cycling Functions of Hydrothermarchaeota in Hydrothermal Sediment.</title>
        <authorList>
            <person name="Zhou Z."/>
            <person name="Liu Y."/>
            <person name="Xu W."/>
            <person name="Pan J."/>
            <person name="Luo Z.H."/>
            <person name="Li M."/>
        </authorList>
    </citation>
    <scope>NUCLEOTIDE SEQUENCE [LARGE SCALE GENOMIC DNA]</scope>
    <source>
        <strain evidence="5">SpSt-456</strain>
    </source>
</reference>
<accession>A0A832EK51</accession>
<dbReference type="GO" id="GO:0051536">
    <property type="term" value="F:iron-sulfur cluster binding"/>
    <property type="evidence" value="ECO:0007669"/>
    <property type="project" value="UniProtKB-KW"/>
</dbReference>
<evidence type="ECO:0000256" key="1">
    <source>
        <dbReference type="ARBA" id="ARBA00022723"/>
    </source>
</evidence>